<keyword evidence="10" id="KW-0456">Lyase</keyword>
<dbReference type="InterPro" id="IPR011766">
    <property type="entry name" value="TPP_enzyme_TPP-bd"/>
</dbReference>
<dbReference type="InterPro" id="IPR029035">
    <property type="entry name" value="DHS-like_NAD/FAD-binding_dom"/>
</dbReference>
<reference evidence="10 12" key="2">
    <citation type="submission" date="2015-09" db="EMBL/GenBank/DDBJ databases">
        <authorList>
            <consortium name="Swine Surveillance"/>
        </authorList>
    </citation>
    <scope>NUCLEOTIDE SEQUENCE [LARGE SCALE GENOMIC DNA]</scope>
    <source>
        <strain evidence="10 12">5120</strain>
    </source>
</reference>
<dbReference type="GO" id="GO:0009097">
    <property type="term" value="P:isoleucine biosynthetic process"/>
    <property type="evidence" value="ECO:0007669"/>
    <property type="project" value="TreeGrafter"/>
</dbReference>
<evidence type="ECO:0000313" key="10">
    <source>
        <dbReference type="EMBL" id="CUH73568.1"/>
    </source>
</evidence>
<dbReference type="NCBIfam" id="NF005712">
    <property type="entry name" value="PRK07524.1"/>
    <property type="match status" value="1"/>
</dbReference>
<dbReference type="GO" id="GO:0009099">
    <property type="term" value="P:L-valine biosynthetic process"/>
    <property type="evidence" value="ECO:0007669"/>
    <property type="project" value="TreeGrafter"/>
</dbReference>
<dbReference type="GO" id="GO:0000287">
    <property type="term" value="F:magnesium ion binding"/>
    <property type="evidence" value="ECO:0007669"/>
    <property type="project" value="InterPro"/>
</dbReference>
<dbReference type="Gene3D" id="3.40.50.1220">
    <property type="entry name" value="TPP-binding domain"/>
    <property type="match status" value="1"/>
</dbReference>
<evidence type="ECO:0000256" key="1">
    <source>
        <dbReference type="ARBA" id="ARBA00001964"/>
    </source>
</evidence>
<dbReference type="SUPFAM" id="SSF52467">
    <property type="entry name" value="DHS-like NAD/FAD-binding domain"/>
    <property type="match status" value="1"/>
</dbReference>
<dbReference type="GO" id="GO:0003984">
    <property type="term" value="F:acetolactate synthase activity"/>
    <property type="evidence" value="ECO:0007669"/>
    <property type="project" value="TreeGrafter"/>
</dbReference>
<dbReference type="PANTHER" id="PTHR18968:SF13">
    <property type="entry name" value="ACETOLACTATE SYNTHASE CATALYTIC SUBUNIT, MITOCHONDRIAL"/>
    <property type="match status" value="1"/>
</dbReference>
<evidence type="ECO:0000256" key="3">
    <source>
        <dbReference type="ARBA" id="ARBA00022679"/>
    </source>
</evidence>
<dbReference type="PANTHER" id="PTHR18968">
    <property type="entry name" value="THIAMINE PYROPHOSPHATE ENZYMES"/>
    <property type="match status" value="1"/>
</dbReference>
<dbReference type="InterPro" id="IPR000399">
    <property type="entry name" value="TPP-bd_CS"/>
</dbReference>
<protein>
    <submittedName>
        <fullName evidence="9 10">2-ketoarginine decarboxylase AruI</fullName>
        <ecNumber evidence="9 10">4.1.1.75</ecNumber>
    </submittedName>
</protein>
<dbReference type="PROSITE" id="PS00187">
    <property type="entry name" value="TPP_ENZYMES"/>
    <property type="match status" value="1"/>
</dbReference>
<dbReference type="GO" id="GO:0050660">
    <property type="term" value="F:flavin adenine dinucleotide binding"/>
    <property type="evidence" value="ECO:0007669"/>
    <property type="project" value="TreeGrafter"/>
</dbReference>
<proteinExistence type="inferred from homology"/>
<dbReference type="Gene3D" id="3.40.50.970">
    <property type="match status" value="2"/>
</dbReference>
<dbReference type="Pfam" id="PF02775">
    <property type="entry name" value="TPP_enzyme_C"/>
    <property type="match status" value="1"/>
</dbReference>
<dbReference type="SUPFAM" id="SSF52518">
    <property type="entry name" value="Thiamin diphosphate-binding fold (THDP-binding)"/>
    <property type="match status" value="2"/>
</dbReference>
<dbReference type="CDD" id="cd00568">
    <property type="entry name" value="TPP_enzymes"/>
    <property type="match status" value="1"/>
</dbReference>
<sequence length="530" mass="54844">MSKTKPTVGEALVSGLKQRGVDCVFGIPGVHSIELYRGLDLDGIRHVTPRHEQGAGFMADGYARASGKPGVAFVITGPGLTNTITPVAQSRADSVPVLVVSGVNARATLGQGMGHLHELPDQQGLMQTVVATSEQVSNPDALNGALTRAFDAMQATRPTPAHIEVPLDVAGVTANPLAPPAPPAATKAAADDALQQVVTQLTQAERVVILAGGGIKTGGAALQTLAEHLDAPVVQTTNARGLMHQHRLTVPASPSLKPVRDLIEEADCVLALGTELGPTDYDMYATGDMAQMRGLIRVDICPDQIARHPHVIALCADASTVAGQLAAVLPSRAETDGVARAEACRTAAWAALGPAYRANVAMLNAMRDALPGAQIVGDSTQPIYAGNLYYDHNVAGGWFNSSTGYGALGYAIPAAIGAAIAKPDQPTICLTGDGGAQFSLPELAVAAQEGLPVRFVIWNNYGFGEIAAAMRDVNAPVIGCDPTPPRFADTAASYGMVYRQVPDQPEALSAALRDTAQAPGPVMIEVVIAS</sequence>
<dbReference type="Pfam" id="PF02776">
    <property type="entry name" value="TPP_enzyme_N"/>
    <property type="match status" value="1"/>
</dbReference>
<dbReference type="InterPro" id="IPR012001">
    <property type="entry name" value="Thiamin_PyroP_enz_TPP-bd_dom"/>
</dbReference>
<keyword evidence="3" id="KW-0808">Transferase</keyword>
<dbReference type="AlphaFoldDB" id="A0A0P1FM45"/>
<gene>
    <name evidence="10" type="primary">aruI</name>
    <name evidence="9" type="ORF">TL5118_03189</name>
    <name evidence="10" type="ORF">TL5120_03379</name>
</gene>
<dbReference type="CDD" id="cd07035">
    <property type="entry name" value="TPP_PYR_POX_like"/>
    <property type="match status" value="1"/>
</dbReference>
<organism evidence="10 12">
    <name type="scientific">Thalassovita autumnalis</name>
    <dbReference type="NCBI Taxonomy" id="2072972"/>
    <lineage>
        <taxon>Bacteria</taxon>
        <taxon>Pseudomonadati</taxon>
        <taxon>Pseudomonadota</taxon>
        <taxon>Alphaproteobacteria</taxon>
        <taxon>Rhodobacterales</taxon>
        <taxon>Roseobacteraceae</taxon>
        <taxon>Thalassovita</taxon>
    </lineage>
</organism>
<dbReference type="GO" id="GO:0047435">
    <property type="term" value="F:5-guanidino-2-oxopentanoate decarboxylase activity"/>
    <property type="evidence" value="ECO:0007669"/>
    <property type="project" value="UniProtKB-EC"/>
</dbReference>
<dbReference type="EMBL" id="CYSC01000041">
    <property type="protein sequence ID" value="CUH73568.1"/>
    <property type="molecule type" value="Genomic_DNA"/>
</dbReference>
<feature type="domain" description="Thiamine pyrophosphate enzyme central" evidence="6">
    <location>
        <begin position="194"/>
        <end position="325"/>
    </location>
</feature>
<dbReference type="Proteomes" id="UP000051887">
    <property type="component" value="Unassembled WGS sequence"/>
</dbReference>
<dbReference type="OrthoDB" id="4494979at2"/>
<reference evidence="9 11" key="1">
    <citation type="submission" date="2015-09" db="EMBL/GenBank/DDBJ databases">
        <authorList>
            <person name="Rodrigo-Torres L."/>
            <person name="Arahal D.R."/>
        </authorList>
    </citation>
    <scope>NUCLEOTIDE SEQUENCE [LARGE SCALE GENOMIC DNA]</scope>
    <source>
        <strain evidence="9 11">CECT 5118</strain>
    </source>
</reference>
<evidence type="ECO:0000259" key="8">
    <source>
        <dbReference type="Pfam" id="PF02776"/>
    </source>
</evidence>
<dbReference type="InterPro" id="IPR045229">
    <property type="entry name" value="TPP_enz"/>
</dbReference>
<evidence type="ECO:0000259" key="6">
    <source>
        <dbReference type="Pfam" id="PF00205"/>
    </source>
</evidence>
<keyword evidence="4 5" id="KW-0786">Thiamine pyrophosphate</keyword>
<evidence type="ECO:0000256" key="5">
    <source>
        <dbReference type="RuleBase" id="RU362132"/>
    </source>
</evidence>
<dbReference type="GO" id="GO:0005948">
    <property type="term" value="C:acetolactate synthase complex"/>
    <property type="evidence" value="ECO:0007669"/>
    <property type="project" value="TreeGrafter"/>
</dbReference>
<accession>A0A0P1FM45</accession>
<dbReference type="EC" id="4.1.1.75" evidence="9 10"/>
<dbReference type="RefSeq" id="WP_058244719.1">
    <property type="nucleotide sequence ID" value="NZ_CYSB01000038.1"/>
</dbReference>
<evidence type="ECO:0000313" key="9">
    <source>
        <dbReference type="EMBL" id="CUH69230.1"/>
    </source>
</evidence>
<dbReference type="InterPro" id="IPR029061">
    <property type="entry name" value="THDP-binding"/>
</dbReference>
<feature type="domain" description="Thiamine pyrophosphate enzyme TPP-binding" evidence="7">
    <location>
        <begin position="387"/>
        <end position="526"/>
    </location>
</feature>
<feature type="domain" description="Thiamine pyrophosphate enzyme N-terminal TPP-binding" evidence="8">
    <location>
        <begin position="7"/>
        <end position="124"/>
    </location>
</feature>
<dbReference type="Proteomes" id="UP000051086">
    <property type="component" value="Unassembled WGS sequence"/>
</dbReference>
<comment type="cofactor">
    <cofactor evidence="1">
        <name>thiamine diphosphate</name>
        <dbReference type="ChEBI" id="CHEBI:58937"/>
    </cofactor>
</comment>
<evidence type="ECO:0000313" key="11">
    <source>
        <dbReference type="Proteomes" id="UP000051086"/>
    </source>
</evidence>
<evidence type="ECO:0000259" key="7">
    <source>
        <dbReference type="Pfam" id="PF02775"/>
    </source>
</evidence>
<dbReference type="GO" id="GO:0030976">
    <property type="term" value="F:thiamine pyrophosphate binding"/>
    <property type="evidence" value="ECO:0007669"/>
    <property type="project" value="InterPro"/>
</dbReference>
<keyword evidence="11" id="KW-1185">Reference proteome</keyword>
<name>A0A0P1FM45_9RHOB</name>
<evidence type="ECO:0000256" key="2">
    <source>
        <dbReference type="ARBA" id="ARBA00007812"/>
    </source>
</evidence>
<dbReference type="InterPro" id="IPR012000">
    <property type="entry name" value="Thiamin_PyroP_enz_cen_dom"/>
</dbReference>
<dbReference type="Pfam" id="PF00205">
    <property type="entry name" value="TPP_enzyme_M"/>
    <property type="match status" value="1"/>
</dbReference>
<comment type="similarity">
    <text evidence="2 5">Belongs to the TPP enzyme family.</text>
</comment>
<dbReference type="EMBL" id="CYSB01000038">
    <property type="protein sequence ID" value="CUH69230.1"/>
    <property type="molecule type" value="Genomic_DNA"/>
</dbReference>
<evidence type="ECO:0000313" key="12">
    <source>
        <dbReference type="Proteomes" id="UP000051887"/>
    </source>
</evidence>
<dbReference type="FunFam" id="3.40.50.970:FF:000007">
    <property type="entry name" value="Acetolactate synthase"/>
    <property type="match status" value="1"/>
</dbReference>
<evidence type="ECO:0000256" key="4">
    <source>
        <dbReference type="ARBA" id="ARBA00023052"/>
    </source>
</evidence>